<organism evidence="1 2">
    <name type="scientific">Fusarium keratoplasticum</name>
    <dbReference type="NCBI Taxonomy" id="1328300"/>
    <lineage>
        <taxon>Eukaryota</taxon>
        <taxon>Fungi</taxon>
        <taxon>Dikarya</taxon>
        <taxon>Ascomycota</taxon>
        <taxon>Pezizomycotina</taxon>
        <taxon>Sordariomycetes</taxon>
        <taxon>Hypocreomycetidae</taxon>
        <taxon>Hypocreales</taxon>
        <taxon>Nectriaceae</taxon>
        <taxon>Fusarium</taxon>
        <taxon>Fusarium solani species complex</taxon>
    </lineage>
</organism>
<accession>A0ACC0R379</accession>
<protein>
    <submittedName>
        <fullName evidence="1">Uncharacterized protein</fullName>
    </submittedName>
</protein>
<proteinExistence type="predicted"/>
<sequence length="358" mass="39615">MPIDSPRNLTLELSAAYLSLECSPWFNTAQWLLDTKDGLWIHRYSNSSILREDNVGFGGGNSNVFMDIPGRPGPNGGFNFSFKDITSKGNITKGTLVFGSAQNSTIRDISHVYVDVSVECERSQRLDLTTLNRTGPAAIFAALPWLTPSYYNGYKSPFENYLADPTQGIEAGEVDKGVKDEYTSLSLEVFAQRLALITNTALRVSYYSPAVLGFSKVSLTAIAATRVTPRYSYTYGNAAGEFITNERRYWIQTSWIAMYMASLILMILAIVVFLALRLIIRAPDFLTNVSALTRDSAYINVPAGGSTLAGEERARLLKDRRLRIRDVQPGQEFGYAALADDVGYEPKKGLKLDGRVYA</sequence>
<evidence type="ECO:0000313" key="1">
    <source>
        <dbReference type="EMBL" id="KAI8674643.1"/>
    </source>
</evidence>
<dbReference type="Proteomes" id="UP001065298">
    <property type="component" value="Chromosome 3"/>
</dbReference>
<gene>
    <name evidence="1" type="ORF">NCS57_00363000</name>
</gene>
<dbReference type="EMBL" id="CM046505">
    <property type="protein sequence ID" value="KAI8674643.1"/>
    <property type="molecule type" value="Genomic_DNA"/>
</dbReference>
<comment type="caution">
    <text evidence="1">The sequence shown here is derived from an EMBL/GenBank/DDBJ whole genome shotgun (WGS) entry which is preliminary data.</text>
</comment>
<reference evidence="1" key="1">
    <citation type="submission" date="2022-06" db="EMBL/GenBank/DDBJ databases">
        <title>Fusarium solani species complex genomes reveal bases of compartmentalisation and animal pathogenesis.</title>
        <authorList>
            <person name="Tsai I.J."/>
        </authorList>
    </citation>
    <scope>NUCLEOTIDE SEQUENCE</scope>
    <source>
        <strain evidence="1">Fu6.1</strain>
    </source>
</reference>
<name>A0ACC0R379_9HYPO</name>
<evidence type="ECO:0000313" key="2">
    <source>
        <dbReference type="Proteomes" id="UP001065298"/>
    </source>
</evidence>
<keyword evidence="2" id="KW-1185">Reference proteome</keyword>